<accession>A0A1I7S787</accession>
<protein>
    <submittedName>
        <fullName evidence="3">FMRFamide-related neuropeptide</fullName>
    </submittedName>
</protein>
<feature type="transmembrane region" description="Helical" evidence="1">
    <location>
        <begin position="70"/>
        <end position="91"/>
    </location>
</feature>
<sequence>MGTRFRFRGLNARGRVGRPLSCPNLISCLIVYLPIEVRREGGYDLDTTFALCPAPQAQQKIFVFYGFCRVWIMVAPMSLLFAFLLVVGHFLGQAQVVSGSDIYQDNLYREARAPAMKWMRFGKRSPQGKWMRFGKRAPQGKWMRFGKRADDVQDPEYE</sequence>
<evidence type="ECO:0000256" key="1">
    <source>
        <dbReference type="SAM" id="Phobius"/>
    </source>
</evidence>
<evidence type="ECO:0000313" key="3">
    <source>
        <dbReference type="WBParaSite" id="BXY_0887600.1"/>
    </source>
</evidence>
<dbReference type="eggNOG" id="ENOG502T0D2">
    <property type="taxonomic scope" value="Eukaryota"/>
</dbReference>
<evidence type="ECO:0000313" key="2">
    <source>
        <dbReference type="Proteomes" id="UP000095284"/>
    </source>
</evidence>
<keyword evidence="1" id="KW-0472">Membrane</keyword>
<organism evidence="2 3">
    <name type="scientific">Bursaphelenchus xylophilus</name>
    <name type="common">Pinewood nematode worm</name>
    <name type="synonym">Aphelenchoides xylophilus</name>
    <dbReference type="NCBI Taxonomy" id="6326"/>
    <lineage>
        <taxon>Eukaryota</taxon>
        <taxon>Metazoa</taxon>
        <taxon>Ecdysozoa</taxon>
        <taxon>Nematoda</taxon>
        <taxon>Chromadorea</taxon>
        <taxon>Rhabditida</taxon>
        <taxon>Tylenchina</taxon>
        <taxon>Tylenchomorpha</taxon>
        <taxon>Aphelenchoidea</taxon>
        <taxon>Aphelenchoididae</taxon>
        <taxon>Bursaphelenchus</taxon>
    </lineage>
</organism>
<proteinExistence type="predicted"/>
<dbReference type="WBParaSite" id="BXY_0887600.1">
    <property type="protein sequence ID" value="BXY_0887600.1"/>
    <property type="gene ID" value="BXY_0887600"/>
</dbReference>
<reference evidence="3" key="1">
    <citation type="submission" date="2016-11" db="UniProtKB">
        <authorList>
            <consortium name="WormBaseParasite"/>
        </authorList>
    </citation>
    <scope>IDENTIFICATION</scope>
</reference>
<dbReference type="Proteomes" id="UP000095284">
    <property type="component" value="Unplaced"/>
</dbReference>
<keyword evidence="1" id="KW-0812">Transmembrane</keyword>
<dbReference type="AlphaFoldDB" id="A0A1I7S787"/>
<name>A0A1I7S787_BURXY</name>
<keyword evidence="1" id="KW-1133">Transmembrane helix</keyword>